<keyword evidence="2" id="KW-0808">Transferase</keyword>
<dbReference type="GO" id="GO:0032259">
    <property type="term" value="P:methylation"/>
    <property type="evidence" value="ECO:0007669"/>
    <property type="project" value="UniProtKB-KW"/>
</dbReference>
<accession>A0A2R8B6S7</accession>
<dbReference type="InterPro" id="IPR013216">
    <property type="entry name" value="Methyltransf_11"/>
</dbReference>
<dbReference type="GO" id="GO:0102082">
    <property type="term" value="F:demethylrebeccamycin--D-glucose O-methyltransferase activity"/>
    <property type="evidence" value="ECO:0007669"/>
    <property type="project" value="UniProtKB-EC"/>
</dbReference>
<dbReference type="InterPro" id="IPR029063">
    <property type="entry name" value="SAM-dependent_MTases_sf"/>
</dbReference>
<dbReference type="Pfam" id="PF08241">
    <property type="entry name" value="Methyltransf_11"/>
    <property type="match status" value="1"/>
</dbReference>
<dbReference type="AlphaFoldDB" id="A0A2R8B6S7"/>
<dbReference type="EC" id="2.1.1.164" evidence="2"/>
<evidence type="ECO:0000313" key="2">
    <source>
        <dbReference type="EMBL" id="SPH18233.1"/>
    </source>
</evidence>
<dbReference type="OrthoDB" id="4571118at2"/>
<dbReference type="RefSeq" id="WP_108852591.1">
    <property type="nucleotide sequence ID" value="NZ_OMOQ01000001.1"/>
</dbReference>
<keyword evidence="2" id="KW-0489">Methyltransferase</keyword>
<organism evidence="2 3">
    <name type="scientific">Albidovulum aquaemixtae</name>
    <dbReference type="NCBI Taxonomy" id="1542388"/>
    <lineage>
        <taxon>Bacteria</taxon>
        <taxon>Pseudomonadati</taxon>
        <taxon>Pseudomonadota</taxon>
        <taxon>Alphaproteobacteria</taxon>
        <taxon>Rhodobacterales</taxon>
        <taxon>Paracoccaceae</taxon>
        <taxon>Albidovulum</taxon>
    </lineage>
</organism>
<feature type="domain" description="Methyltransferase type 11" evidence="1">
    <location>
        <begin position="51"/>
        <end position="149"/>
    </location>
</feature>
<sequence>MKLLDSFIGRQIRRPSGVPGWLLGHLMANEHKALVDWMLEAVQIGRTDSVLDVGCGGGMTLKTLHSLARDGFVAGVDYSPAMVKQARQRNRRAIENDGMAVLLGDVEALPFGDASFDVVCGVETFYFWPDPGAGLREIFRVLKPRGTVALVMDISKKSPDSPVPEDLAQRMGFHVYSGEEMKELLTDAGFGDVTIKSRPDRAKGWLCACGVKSAAVSGSQRPDRKA</sequence>
<evidence type="ECO:0000259" key="1">
    <source>
        <dbReference type="Pfam" id="PF08241"/>
    </source>
</evidence>
<dbReference type="Proteomes" id="UP000244924">
    <property type="component" value="Unassembled WGS sequence"/>
</dbReference>
<keyword evidence="3" id="KW-1185">Reference proteome</keyword>
<protein>
    <submittedName>
        <fullName evidence="2">Demethylrebeccamycin-D-glucose O-methyltransferase</fullName>
        <ecNumber evidence="2">2.1.1.164</ecNumber>
    </submittedName>
</protein>
<proteinExistence type="predicted"/>
<name>A0A2R8B6S7_9RHOB</name>
<dbReference type="Gene3D" id="3.40.50.150">
    <property type="entry name" value="Vaccinia Virus protein VP39"/>
    <property type="match status" value="1"/>
</dbReference>
<gene>
    <name evidence="2" type="primary">rebM_1</name>
    <name evidence="2" type="ORF">DEA8626_01765</name>
</gene>
<reference evidence="2 3" key="1">
    <citation type="submission" date="2018-03" db="EMBL/GenBank/DDBJ databases">
        <authorList>
            <person name="Keele B.F."/>
        </authorList>
    </citation>
    <scope>NUCLEOTIDE SEQUENCE [LARGE SCALE GENOMIC DNA]</scope>
    <source>
        <strain evidence="2 3">CECT 8626</strain>
    </source>
</reference>
<evidence type="ECO:0000313" key="3">
    <source>
        <dbReference type="Proteomes" id="UP000244924"/>
    </source>
</evidence>
<dbReference type="GO" id="GO:0008757">
    <property type="term" value="F:S-adenosylmethionine-dependent methyltransferase activity"/>
    <property type="evidence" value="ECO:0007669"/>
    <property type="project" value="InterPro"/>
</dbReference>
<dbReference type="CDD" id="cd02440">
    <property type="entry name" value="AdoMet_MTases"/>
    <property type="match status" value="1"/>
</dbReference>
<dbReference type="EMBL" id="OMOQ01000001">
    <property type="protein sequence ID" value="SPH18233.1"/>
    <property type="molecule type" value="Genomic_DNA"/>
</dbReference>
<dbReference type="PANTHER" id="PTHR43591">
    <property type="entry name" value="METHYLTRANSFERASE"/>
    <property type="match status" value="1"/>
</dbReference>
<dbReference type="SUPFAM" id="SSF53335">
    <property type="entry name" value="S-adenosyl-L-methionine-dependent methyltransferases"/>
    <property type="match status" value="1"/>
</dbReference>